<name>A0A942SZE0_9BACI</name>
<dbReference type="AlphaFoldDB" id="A0A942SZE0"/>
<feature type="domain" description="CAAX prenyl protease 2/Lysostaphin resistance protein A-like" evidence="2">
    <location>
        <begin position="149"/>
        <end position="252"/>
    </location>
</feature>
<organism evidence="3">
    <name type="scientific">Neobacillus citreus</name>
    <dbReference type="NCBI Taxonomy" id="2833578"/>
    <lineage>
        <taxon>Bacteria</taxon>
        <taxon>Bacillati</taxon>
        <taxon>Bacillota</taxon>
        <taxon>Bacilli</taxon>
        <taxon>Bacillales</taxon>
        <taxon>Bacillaceae</taxon>
        <taxon>Neobacillus</taxon>
    </lineage>
</organism>
<feature type="transmembrane region" description="Helical" evidence="1">
    <location>
        <begin position="241"/>
        <end position="260"/>
    </location>
</feature>
<gene>
    <name evidence="3" type="ORF">KHB02_17085</name>
</gene>
<keyword evidence="3" id="KW-0482">Metalloprotease</keyword>
<feature type="transmembrane region" description="Helical" evidence="1">
    <location>
        <begin position="176"/>
        <end position="196"/>
    </location>
</feature>
<protein>
    <submittedName>
        <fullName evidence="3">CPBP family intramembrane metalloprotease</fullName>
    </submittedName>
</protein>
<feature type="transmembrane region" description="Helical" evidence="1">
    <location>
        <begin position="145"/>
        <end position="164"/>
    </location>
</feature>
<dbReference type="InterPro" id="IPR003675">
    <property type="entry name" value="Rce1/LyrA-like_dom"/>
</dbReference>
<dbReference type="InterPro" id="IPR042150">
    <property type="entry name" value="MmRce1-like"/>
</dbReference>
<evidence type="ECO:0000259" key="2">
    <source>
        <dbReference type="Pfam" id="PF02517"/>
    </source>
</evidence>
<sequence length="327" mass="35007">MTTTAAPHRPTGAPPVHHGVRAFVARHPLATFFTLALGLSWIAWVPYILSPHGLGVWDLHFPEFLGTAQFTGVLPGALLGPLGSAFLVTALADGRAGLRRWVGRLWRWRVAWWWYALALVGVPALIVVSGLPFAGGAVQPPSTTALLALVPGLVVQLFTTGLSEEPGWRDFALPRLQARFGPLGSAAVLGPVWALWHMPLYLSDWGGWPDAHWTEPLVFALFTITFNVVMTWVFNRTGESLPLALLLHVGVNNTISTLWADMYPGMTAGTMMLGLTICSTVAAVVLVVATRGRLGHPGATTPWTFTRGTGTSTATATATVGSHDGTR</sequence>
<dbReference type="Pfam" id="PF02517">
    <property type="entry name" value="Rce1-like"/>
    <property type="match status" value="1"/>
</dbReference>
<dbReference type="PANTHER" id="PTHR35797">
    <property type="entry name" value="PROTEASE-RELATED"/>
    <property type="match status" value="1"/>
</dbReference>
<keyword evidence="1" id="KW-0472">Membrane</keyword>
<dbReference type="GO" id="GO:0004175">
    <property type="term" value="F:endopeptidase activity"/>
    <property type="evidence" value="ECO:0007669"/>
    <property type="project" value="UniProtKB-ARBA"/>
</dbReference>
<keyword evidence="1" id="KW-1133">Transmembrane helix</keyword>
<feature type="transmembrane region" description="Helical" evidence="1">
    <location>
        <begin position="69"/>
        <end position="92"/>
    </location>
</feature>
<dbReference type="PANTHER" id="PTHR35797:SF1">
    <property type="entry name" value="PROTEASE"/>
    <property type="match status" value="1"/>
</dbReference>
<feature type="transmembrane region" description="Helical" evidence="1">
    <location>
        <begin position="112"/>
        <end position="133"/>
    </location>
</feature>
<evidence type="ECO:0000313" key="3">
    <source>
        <dbReference type="EMBL" id="MBS4183109.1"/>
    </source>
</evidence>
<dbReference type="GO" id="GO:0080120">
    <property type="term" value="P:CAAX-box protein maturation"/>
    <property type="evidence" value="ECO:0007669"/>
    <property type="project" value="UniProtKB-ARBA"/>
</dbReference>
<reference evidence="3" key="1">
    <citation type="submission" date="2021-05" db="EMBL/GenBank/DDBJ databases">
        <title>Novel Bacillus species.</title>
        <authorList>
            <person name="Liu G."/>
        </authorList>
    </citation>
    <scope>NUCLEOTIDE SEQUENCE</scope>
    <source>
        <strain evidence="3">FJAT-50051</strain>
    </source>
</reference>
<comment type="caution">
    <text evidence="3">The sequence shown here is derived from an EMBL/GenBank/DDBJ whole genome shotgun (WGS) entry which is preliminary data.</text>
</comment>
<feature type="transmembrane region" description="Helical" evidence="1">
    <location>
        <begin position="266"/>
        <end position="289"/>
    </location>
</feature>
<accession>A0A942SZE0</accession>
<keyword evidence="3" id="KW-0378">Hydrolase</keyword>
<dbReference type="EMBL" id="JAGYPE010000003">
    <property type="protein sequence ID" value="MBS4183109.1"/>
    <property type="molecule type" value="Genomic_DNA"/>
</dbReference>
<feature type="transmembrane region" description="Helical" evidence="1">
    <location>
        <begin position="216"/>
        <end position="234"/>
    </location>
</feature>
<keyword evidence="1" id="KW-0812">Transmembrane</keyword>
<proteinExistence type="predicted"/>
<feature type="transmembrane region" description="Helical" evidence="1">
    <location>
        <begin position="29"/>
        <end position="49"/>
    </location>
</feature>
<keyword evidence="3" id="KW-0645">Protease</keyword>
<dbReference type="GO" id="GO:0008237">
    <property type="term" value="F:metallopeptidase activity"/>
    <property type="evidence" value="ECO:0007669"/>
    <property type="project" value="UniProtKB-KW"/>
</dbReference>
<evidence type="ECO:0000256" key="1">
    <source>
        <dbReference type="SAM" id="Phobius"/>
    </source>
</evidence>